<dbReference type="Gene3D" id="2.60.40.10">
    <property type="entry name" value="Immunoglobulins"/>
    <property type="match status" value="1"/>
</dbReference>
<sequence length="951" mass="102026">MQLPLHPLRSLIYLFVLGLLSGTVDAQQATSDCFYQLRLEDSGGDGFNGGSVTVTVADRPYTYTLDAMQDDGSRRDFFFPVNTGDVVTLGFDAGAFAEEVTLSVLDNNDSLIYTVQSPADSPSLTTFTAQCRSCAPPPLSSIELFRVRYNSVSLRFRSVPAAAQPTYVIEYGEGDFDPATGAGTTVETRDTAVRINDLLPNTAYTFYVSTRCAASGDTTVRRGPFRAMTQLRRDIGVTVLRNPTADACAGAGADSVTIGITNFGGEAQQFFNVDFAVNGVPGGVNTPFDGIFTGVLGVDSTEFFTFDVRTQVGEPGVYTFELFTGLEDDENRSNDRLTTQVIRRPVIRQLPYLQDFEQSAGFWLPERAGRGPATWERAQPQTNRITRAGSGESAYVTNADGTYSADERSYLTSPCFDFSGLDADPFLSFLLNVDTEAGFDGLYLEVSTDGGTTYRRAETNASSINWYNNRSARRWDGDGGLGEGYALVGSRLSGLAGEGDVRMRFVFVSDGDGQREGVAIDNIRLTAQQQVDFAAVGAEFLSFDGCGDGTDTLQFTFTDIGQERRDSVTVSYRVNGGTVDSVRAAAPTTLGNRARVRIPTMIDVTPPDPVVVEAWVSAPDDIATYNDTTVLVYQPTQRVPFLVDFEDGRRPRGWQLPEDAVIAQRPGHPSIALTDNLSAQDTVLSFTTSSYGPFAADDVLAFTLGRRDVGGNPIADGIRSLRVTARTGCDSTEIELFSGTDVTSTDFSIGLGELAGQTASLTFTVTYGSGNFFVDFDDISVSRCATGLTIGLTTSPPSGIFADDGAAYLDVSGGVAPYTYAWSTGDSTQSVDSLSVADYSVTVTDALGCTGSRSFGVDLLAVSTDQAGPLAGLELFPNPTADRIALRLGLATAVDLGVTVYDSRGRRVMDLDLGRSRELATEINLGDQPTGLYFVRVRAGESARTVRVVKE</sequence>
<name>A0ABN8EYK5_9BACT</name>
<dbReference type="CDD" id="cd00063">
    <property type="entry name" value="FN3"/>
    <property type="match status" value="1"/>
</dbReference>
<reference evidence="3" key="1">
    <citation type="submission" date="2021-12" db="EMBL/GenBank/DDBJ databases">
        <authorList>
            <person name="Rodrigo-Torres L."/>
            <person name="Arahal R. D."/>
            <person name="Lucena T."/>
        </authorList>
    </citation>
    <scope>NUCLEOTIDE SEQUENCE</scope>
    <source>
        <strain evidence="3">CECT 8419</strain>
    </source>
</reference>
<keyword evidence="4" id="KW-1185">Reference proteome</keyword>
<evidence type="ECO:0000313" key="3">
    <source>
        <dbReference type="EMBL" id="CAH0998846.1"/>
    </source>
</evidence>
<dbReference type="RefSeq" id="WP_238749067.1">
    <property type="nucleotide sequence ID" value="NZ_CAKLPZ010000001.1"/>
</dbReference>
<proteinExistence type="predicted"/>
<dbReference type="InterPro" id="IPR003961">
    <property type="entry name" value="FN3_dom"/>
</dbReference>
<organism evidence="3 4">
    <name type="scientific">Neolewinella maritima</name>
    <dbReference type="NCBI Taxonomy" id="1383882"/>
    <lineage>
        <taxon>Bacteria</taxon>
        <taxon>Pseudomonadati</taxon>
        <taxon>Bacteroidota</taxon>
        <taxon>Saprospiria</taxon>
        <taxon>Saprospirales</taxon>
        <taxon>Lewinellaceae</taxon>
        <taxon>Neolewinella</taxon>
    </lineage>
</organism>
<dbReference type="SMART" id="SM00060">
    <property type="entry name" value="FN3"/>
    <property type="match status" value="1"/>
</dbReference>
<protein>
    <recommendedName>
        <fullName evidence="2">Fibronectin type-III domain-containing protein</fullName>
    </recommendedName>
</protein>
<dbReference type="InterPro" id="IPR036116">
    <property type="entry name" value="FN3_sf"/>
</dbReference>
<dbReference type="InterPro" id="IPR013783">
    <property type="entry name" value="Ig-like_fold"/>
</dbReference>
<comment type="caution">
    <text evidence="3">The sequence shown here is derived from an EMBL/GenBank/DDBJ whole genome shotgun (WGS) entry which is preliminary data.</text>
</comment>
<accession>A0ABN8EYK5</accession>
<evidence type="ECO:0000259" key="2">
    <source>
        <dbReference type="SMART" id="SM00060"/>
    </source>
</evidence>
<dbReference type="Proteomes" id="UP000837803">
    <property type="component" value="Unassembled WGS sequence"/>
</dbReference>
<evidence type="ECO:0000313" key="4">
    <source>
        <dbReference type="Proteomes" id="UP000837803"/>
    </source>
</evidence>
<gene>
    <name evidence="3" type="ORF">LEM8419_00161</name>
</gene>
<evidence type="ECO:0000256" key="1">
    <source>
        <dbReference type="SAM" id="SignalP"/>
    </source>
</evidence>
<dbReference type="EMBL" id="CAKLPZ010000001">
    <property type="protein sequence ID" value="CAH0998846.1"/>
    <property type="molecule type" value="Genomic_DNA"/>
</dbReference>
<dbReference type="Gene3D" id="2.60.120.260">
    <property type="entry name" value="Galactose-binding domain-like"/>
    <property type="match status" value="1"/>
</dbReference>
<keyword evidence="1" id="KW-0732">Signal</keyword>
<feature type="chain" id="PRO_5046928165" description="Fibronectin type-III domain-containing protein" evidence="1">
    <location>
        <begin position="27"/>
        <end position="951"/>
    </location>
</feature>
<dbReference type="SUPFAM" id="SSF49265">
    <property type="entry name" value="Fibronectin type III"/>
    <property type="match status" value="1"/>
</dbReference>
<dbReference type="NCBIfam" id="TIGR04183">
    <property type="entry name" value="Por_Secre_tail"/>
    <property type="match status" value="1"/>
</dbReference>
<dbReference type="InterPro" id="IPR025667">
    <property type="entry name" value="SprB_repeat"/>
</dbReference>
<dbReference type="Pfam" id="PF18962">
    <property type="entry name" value="Por_Secre_tail"/>
    <property type="match status" value="1"/>
</dbReference>
<feature type="signal peptide" evidence="1">
    <location>
        <begin position="1"/>
        <end position="26"/>
    </location>
</feature>
<dbReference type="Pfam" id="PF13573">
    <property type="entry name" value="SprB"/>
    <property type="match status" value="1"/>
</dbReference>
<dbReference type="InterPro" id="IPR026444">
    <property type="entry name" value="Secre_tail"/>
</dbReference>
<feature type="domain" description="Fibronectin type-III" evidence="2">
    <location>
        <begin position="136"/>
        <end position="218"/>
    </location>
</feature>